<evidence type="ECO:0000256" key="1">
    <source>
        <dbReference type="SAM" id="MobiDB-lite"/>
    </source>
</evidence>
<sequence length="169" mass="19390">MSESPYKKLKLTNKDWVGYVNISKLEPNKAYKMLNIQETNHKDFGPGQQATIEAHDGRKWRTQLPGKYLAQLTKEDIQSMKQDILNEKNVFLVFREVMIDKSYRIDIIENDMWCTNFHKHMDVPELEASIEEAEEKGNGEVSLKDGTDGKVEDVDFEKPGKDNSGPATP</sequence>
<reference evidence="2" key="1">
    <citation type="submission" date="2021-07" db="EMBL/GenBank/DDBJ databases">
        <authorList>
            <person name="Catto M.A."/>
            <person name="Jacobson A."/>
            <person name="Kennedy G."/>
            <person name="Labadie P."/>
            <person name="Hunt B.G."/>
            <person name="Srinivasan R."/>
        </authorList>
    </citation>
    <scope>NUCLEOTIDE SEQUENCE</scope>
    <source>
        <strain evidence="2">PL_HMW_Pooled</strain>
        <tissue evidence="2">Head</tissue>
    </source>
</reference>
<organism evidence="2 3">
    <name type="scientific">Frankliniella fusca</name>
    <dbReference type="NCBI Taxonomy" id="407009"/>
    <lineage>
        <taxon>Eukaryota</taxon>
        <taxon>Metazoa</taxon>
        <taxon>Ecdysozoa</taxon>
        <taxon>Arthropoda</taxon>
        <taxon>Hexapoda</taxon>
        <taxon>Insecta</taxon>
        <taxon>Pterygota</taxon>
        <taxon>Neoptera</taxon>
        <taxon>Paraneoptera</taxon>
        <taxon>Thysanoptera</taxon>
        <taxon>Terebrantia</taxon>
        <taxon>Thripoidea</taxon>
        <taxon>Thripidae</taxon>
        <taxon>Frankliniella</taxon>
    </lineage>
</organism>
<evidence type="ECO:0000313" key="2">
    <source>
        <dbReference type="EMBL" id="KAK3926420.1"/>
    </source>
</evidence>
<protein>
    <submittedName>
        <fullName evidence="2">DNA polymerase III subunit gamma</fullName>
    </submittedName>
</protein>
<evidence type="ECO:0000313" key="3">
    <source>
        <dbReference type="Proteomes" id="UP001219518"/>
    </source>
</evidence>
<feature type="compositionally biased region" description="Basic and acidic residues" evidence="1">
    <location>
        <begin position="135"/>
        <end position="161"/>
    </location>
</feature>
<keyword evidence="3" id="KW-1185">Reference proteome</keyword>
<accession>A0AAE1LNY9</accession>
<comment type="caution">
    <text evidence="2">The sequence shown here is derived from an EMBL/GenBank/DDBJ whole genome shotgun (WGS) entry which is preliminary data.</text>
</comment>
<dbReference type="Proteomes" id="UP001219518">
    <property type="component" value="Unassembled WGS sequence"/>
</dbReference>
<name>A0AAE1LNY9_9NEOP</name>
<dbReference type="AlphaFoldDB" id="A0AAE1LNY9"/>
<dbReference type="EMBL" id="JAHWGI010001260">
    <property type="protein sequence ID" value="KAK3926420.1"/>
    <property type="molecule type" value="Genomic_DNA"/>
</dbReference>
<proteinExistence type="predicted"/>
<gene>
    <name evidence="2" type="ORF">KUF71_014637</name>
</gene>
<feature type="region of interest" description="Disordered" evidence="1">
    <location>
        <begin position="131"/>
        <end position="169"/>
    </location>
</feature>
<reference evidence="2" key="2">
    <citation type="journal article" date="2023" name="BMC Genomics">
        <title>Pest status, molecular evolution, and epigenetic factors derived from the genome assembly of Frankliniella fusca, a thysanopteran phytovirus vector.</title>
        <authorList>
            <person name="Catto M.A."/>
            <person name="Labadie P.E."/>
            <person name="Jacobson A.L."/>
            <person name="Kennedy G.G."/>
            <person name="Srinivasan R."/>
            <person name="Hunt B.G."/>
        </authorList>
    </citation>
    <scope>NUCLEOTIDE SEQUENCE</scope>
    <source>
        <strain evidence="2">PL_HMW_Pooled</strain>
    </source>
</reference>